<dbReference type="EMBL" id="JBHSFW010000001">
    <property type="protein sequence ID" value="MFC4618277.1"/>
    <property type="molecule type" value="Genomic_DNA"/>
</dbReference>
<reference evidence="2" key="1">
    <citation type="journal article" date="2019" name="Int. J. Syst. Evol. Microbiol.">
        <title>The Global Catalogue of Microorganisms (GCM) 10K type strain sequencing project: providing services to taxonomists for standard genome sequencing and annotation.</title>
        <authorList>
            <consortium name="The Broad Institute Genomics Platform"/>
            <consortium name="The Broad Institute Genome Sequencing Center for Infectious Disease"/>
            <person name="Wu L."/>
            <person name="Ma J."/>
        </authorList>
    </citation>
    <scope>NUCLEOTIDE SEQUENCE [LARGE SCALE GENOMIC DNA]</scope>
    <source>
        <strain evidence="2">CGMCC 1.16306</strain>
    </source>
</reference>
<dbReference type="Pfam" id="PF11167">
    <property type="entry name" value="DUF2953"/>
    <property type="match status" value="1"/>
</dbReference>
<proteinExistence type="predicted"/>
<keyword evidence="2" id="KW-1185">Reference proteome</keyword>
<accession>A0ABV9GIZ5</accession>
<sequence>MLLLASSLILFAVLLTVLIIYGPVKSEIDGRLNGTDIDFTAKIKFYGIRLFTLQIPKASVDLEPLSVNYQSRARTAAADAFNEKHLSKDEIKQMMNLGRRILDDIVFSDHPPAIFTSLKINRMKWATTVGLGEADMTATAVGLVWMIKMTACGVLTSWIKGMSLPKIDVRPVYETMVFRTHLTCMVSFRLGHAIRMVFRIAKLMKGRRSRPCQNIPFKA</sequence>
<evidence type="ECO:0000313" key="2">
    <source>
        <dbReference type="Proteomes" id="UP001596022"/>
    </source>
</evidence>
<evidence type="ECO:0000313" key="1">
    <source>
        <dbReference type="EMBL" id="MFC4618277.1"/>
    </source>
</evidence>
<comment type="caution">
    <text evidence="1">The sequence shown here is derived from an EMBL/GenBank/DDBJ whole genome shotgun (WGS) entry which is preliminary data.</text>
</comment>
<dbReference type="RefSeq" id="WP_376845542.1">
    <property type="nucleotide sequence ID" value="NZ_JBHSFW010000001.1"/>
</dbReference>
<protein>
    <submittedName>
        <fullName evidence="1">DUF2953 domain-containing protein</fullName>
    </submittedName>
</protein>
<dbReference type="InterPro" id="IPR021338">
    <property type="entry name" value="DUF2953"/>
</dbReference>
<gene>
    <name evidence="1" type="ORF">ACFO4N_05980</name>
</gene>
<organism evidence="1 2">
    <name type="scientific">Camelliibacillus cellulosilyticus</name>
    <dbReference type="NCBI Taxonomy" id="2174486"/>
    <lineage>
        <taxon>Bacteria</taxon>
        <taxon>Bacillati</taxon>
        <taxon>Bacillota</taxon>
        <taxon>Bacilli</taxon>
        <taxon>Bacillales</taxon>
        <taxon>Sporolactobacillaceae</taxon>
        <taxon>Camelliibacillus</taxon>
    </lineage>
</organism>
<name>A0ABV9GIZ5_9BACL</name>
<dbReference type="Proteomes" id="UP001596022">
    <property type="component" value="Unassembled WGS sequence"/>
</dbReference>